<name>A0A976FMQ5_BRELC</name>
<gene>
    <name evidence="1" type="ORF">CCR75_001276</name>
</gene>
<dbReference type="KEGG" id="blac:94345051"/>
<dbReference type="AlphaFoldDB" id="A0A976FMQ5"/>
<organism evidence="1 2">
    <name type="scientific">Bremia lactucae</name>
    <name type="common">Lettuce downy mildew</name>
    <dbReference type="NCBI Taxonomy" id="4779"/>
    <lineage>
        <taxon>Eukaryota</taxon>
        <taxon>Sar</taxon>
        <taxon>Stramenopiles</taxon>
        <taxon>Oomycota</taxon>
        <taxon>Peronosporomycetes</taxon>
        <taxon>Peronosporales</taxon>
        <taxon>Peronosporaceae</taxon>
        <taxon>Bremia</taxon>
    </lineage>
</organism>
<comment type="caution">
    <text evidence="1">The sequence shown here is derived from an EMBL/GenBank/DDBJ whole genome shotgun (WGS) entry which is preliminary data.</text>
</comment>
<keyword evidence="2" id="KW-1185">Reference proteome</keyword>
<accession>A0A976FMQ5</accession>
<evidence type="ECO:0000313" key="2">
    <source>
        <dbReference type="Proteomes" id="UP000294530"/>
    </source>
</evidence>
<sequence>MTIKCATSAFPCLRPAFVWQCGTMWPTVARLETLYRSLLSKHRSLPVQAVEMSRAIVGFT</sequence>
<dbReference type="RefSeq" id="XP_067819201.1">
    <property type="nucleotide sequence ID" value="XM_067959380.1"/>
</dbReference>
<protein>
    <submittedName>
        <fullName evidence="1">Uncharacterized protein</fullName>
    </submittedName>
</protein>
<reference evidence="1 2" key="1">
    <citation type="journal article" date="2021" name="Genome Biol.">
        <title>AFLAP: assembly-free linkage analysis pipeline using k-mers from genome sequencing data.</title>
        <authorList>
            <person name="Fletcher K."/>
            <person name="Zhang L."/>
            <person name="Gil J."/>
            <person name="Han R."/>
            <person name="Cavanaugh K."/>
            <person name="Michelmore R."/>
        </authorList>
    </citation>
    <scope>NUCLEOTIDE SEQUENCE [LARGE SCALE GENOMIC DNA]</scope>
    <source>
        <strain evidence="1 2">SF5</strain>
    </source>
</reference>
<dbReference type="Proteomes" id="UP000294530">
    <property type="component" value="Unassembled WGS sequence"/>
</dbReference>
<dbReference type="EMBL" id="SHOA02000007">
    <property type="protein sequence ID" value="TDH69702.1"/>
    <property type="molecule type" value="Genomic_DNA"/>
</dbReference>
<evidence type="ECO:0000313" key="1">
    <source>
        <dbReference type="EMBL" id="TDH69702.1"/>
    </source>
</evidence>
<proteinExistence type="predicted"/>
<dbReference type="GeneID" id="94345051"/>